<comment type="subcellular location">
    <subcellularLocation>
        <location evidence="1">Membrane</location>
        <topology evidence="1">Multi-pass membrane protein</topology>
    </subcellularLocation>
</comment>
<dbReference type="InterPro" id="IPR000425">
    <property type="entry name" value="MIP"/>
</dbReference>
<dbReference type="KEGG" id="kba:A0U89_03680"/>
<evidence type="ECO:0000256" key="5">
    <source>
        <dbReference type="ARBA" id="ARBA00023136"/>
    </source>
</evidence>
<proteinExistence type="inferred from homology"/>
<gene>
    <name evidence="7" type="ORF">A0U89_03680</name>
</gene>
<evidence type="ECO:0000256" key="2">
    <source>
        <dbReference type="ARBA" id="ARBA00006175"/>
    </source>
</evidence>
<evidence type="ECO:0000313" key="8">
    <source>
        <dbReference type="Proteomes" id="UP000179145"/>
    </source>
</evidence>
<dbReference type="STRING" id="153496.A0U89_03680"/>
<evidence type="ECO:0000256" key="6">
    <source>
        <dbReference type="RuleBase" id="RU000477"/>
    </source>
</evidence>
<dbReference type="EMBL" id="CP014674">
    <property type="protein sequence ID" value="AOX16370.1"/>
    <property type="molecule type" value="Genomic_DNA"/>
</dbReference>
<evidence type="ECO:0000256" key="3">
    <source>
        <dbReference type="ARBA" id="ARBA00022692"/>
    </source>
</evidence>
<dbReference type="GO" id="GO:0005886">
    <property type="term" value="C:plasma membrane"/>
    <property type="evidence" value="ECO:0007669"/>
    <property type="project" value="TreeGrafter"/>
</dbReference>
<sequence>MHEGPFDRRIEELVDSIPESLDLRRFYPHPEDRPLAGKPLPERPLHLRLYACEWAATVILLVCGICSNVAIGSPLSPVARALSAHPAFISASEGFLFGFSSTLAAFSPFGRVSGAHVSPSVSVAFMLGKRFAPLDTFCYVMVQLFGAVCGTGLVALSGWIWPSWGAWCRADFFAATFPDKLAPAWWAAVGEAATTAILIGLLLYTGAKPALRRFTPWLAGPLFFLLNPFEAWLSGDSTNLARSFGPAIFAHTWQDFWVYVIGPFCGVAIMLALIKAEVFGVVHLHEARRAYFGHDGRAPYLFRWGRRKAL</sequence>
<dbReference type="OrthoDB" id="9807293at2"/>
<keyword evidence="5" id="KW-0472">Membrane</keyword>
<dbReference type="PANTHER" id="PTHR19139:SF199">
    <property type="entry name" value="MIP17260P"/>
    <property type="match status" value="1"/>
</dbReference>
<keyword evidence="6" id="KW-0813">Transport</keyword>
<evidence type="ECO:0000256" key="1">
    <source>
        <dbReference type="ARBA" id="ARBA00004141"/>
    </source>
</evidence>
<protein>
    <submittedName>
        <fullName evidence="7">Porin</fullName>
    </submittedName>
</protein>
<dbReference type="GO" id="GO:0015250">
    <property type="term" value="F:water channel activity"/>
    <property type="evidence" value="ECO:0007669"/>
    <property type="project" value="TreeGrafter"/>
</dbReference>
<dbReference type="Proteomes" id="UP000179145">
    <property type="component" value="Chromosome"/>
</dbReference>
<dbReference type="SUPFAM" id="SSF81338">
    <property type="entry name" value="Aquaporin-like"/>
    <property type="match status" value="1"/>
</dbReference>
<dbReference type="Pfam" id="PF00230">
    <property type="entry name" value="MIP"/>
    <property type="match status" value="1"/>
</dbReference>
<comment type="similarity">
    <text evidence="2 6">Belongs to the MIP/aquaporin (TC 1.A.8) family.</text>
</comment>
<dbReference type="PRINTS" id="PR00783">
    <property type="entry name" value="MINTRINSICP"/>
</dbReference>
<accession>A0A1D8URW8</accession>
<keyword evidence="3 6" id="KW-0812">Transmembrane</keyword>
<evidence type="ECO:0000256" key="4">
    <source>
        <dbReference type="ARBA" id="ARBA00022989"/>
    </source>
</evidence>
<dbReference type="InterPro" id="IPR034294">
    <property type="entry name" value="Aquaporin_transptr"/>
</dbReference>
<evidence type="ECO:0000313" key="7">
    <source>
        <dbReference type="EMBL" id="AOX16370.1"/>
    </source>
</evidence>
<dbReference type="RefSeq" id="WP_070402144.1">
    <property type="nucleotide sequence ID" value="NZ_BJVW01000002.1"/>
</dbReference>
<keyword evidence="8" id="KW-1185">Reference proteome</keyword>
<organism evidence="7 8">
    <name type="scientific">Kozakia baliensis</name>
    <dbReference type="NCBI Taxonomy" id="153496"/>
    <lineage>
        <taxon>Bacteria</taxon>
        <taxon>Pseudomonadati</taxon>
        <taxon>Pseudomonadota</taxon>
        <taxon>Alphaproteobacteria</taxon>
        <taxon>Acetobacterales</taxon>
        <taxon>Acetobacteraceae</taxon>
        <taxon>Kozakia</taxon>
    </lineage>
</organism>
<dbReference type="AlphaFoldDB" id="A0A1D8URW8"/>
<name>A0A1D8URW8_9PROT</name>
<reference evidence="7 8" key="1">
    <citation type="journal article" date="2016" name="Microb. Cell Fact.">
        <title>Dissection of exopolysaccharide biosynthesis in Kozakia baliensis.</title>
        <authorList>
            <person name="Brandt J.U."/>
            <person name="Jakob F."/>
            <person name="Behr J."/>
            <person name="Geissler A.J."/>
            <person name="Vogel R.F."/>
        </authorList>
    </citation>
    <scope>NUCLEOTIDE SEQUENCE [LARGE SCALE GENOMIC DNA]</scope>
    <source>
        <strain evidence="7 8">DSM 14400</strain>
    </source>
</reference>
<dbReference type="Gene3D" id="1.20.1080.10">
    <property type="entry name" value="Glycerol uptake facilitator protein"/>
    <property type="match status" value="1"/>
</dbReference>
<keyword evidence="4" id="KW-1133">Transmembrane helix</keyword>
<dbReference type="eggNOG" id="COG0580">
    <property type="taxonomic scope" value="Bacteria"/>
</dbReference>
<dbReference type="InterPro" id="IPR023271">
    <property type="entry name" value="Aquaporin-like"/>
</dbReference>
<dbReference type="PANTHER" id="PTHR19139">
    <property type="entry name" value="AQUAPORIN TRANSPORTER"/>
    <property type="match status" value="1"/>
</dbReference>